<evidence type="ECO:0000313" key="3">
    <source>
        <dbReference type="Proteomes" id="UP000183561"/>
    </source>
</evidence>
<proteinExistence type="predicted"/>
<dbReference type="EMBL" id="FNSV01000005">
    <property type="protein sequence ID" value="SEB70356.1"/>
    <property type="molecule type" value="Genomic_DNA"/>
</dbReference>
<evidence type="ECO:0000313" key="2">
    <source>
        <dbReference type="EMBL" id="SEB70356.1"/>
    </source>
</evidence>
<feature type="region of interest" description="Disordered" evidence="1">
    <location>
        <begin position="26"/>
        <end position="46"/>
    </location>
</feature>
<dbReference type="AlphaFoldDB" id="A0A1H4LIK5"/>
<accession>A0A1H4LIK5</accession>
<sequence>MNTNVALLLLVLAGGIGGTPAVQAALTRPAGRRRGRGRAVPFHPGG</sequence>
<gene>
    <name evidence="2" type="ORF">SAMN04490239_1299</name>
</gene>
<organism evidence="2 3">
    <name type="scientific">Rhodococcus koreensis</name>
    <dbReference type="NCBI Taxonomy" id="99653"/>
    <lineage>
        <taxon>Bacteria</taxon>
        <taxon>Bacillati</taxon>
        <taxon>Actinomycetota</taxon>
        <taxon>Actinomycetes</taxon>
        <taxon>Mycobacteriales</taxon>
        <taxon>Nocardiaceae</taxon>
        <taxon>Rhodococcus</taxon>
    </lineage>
</organism>
<dbReference type="Proteomes" id="UP000183561">
    <property type="component" value="Unassembled WGS sequence"/>
</dbReference>
<name>A0A1H4LIK5_9NOCA</name>
<dbReference type="RefSeq" id="WP_016881828.1">
    <property type="nucleotide sequence ID" value="NZ_FNSV01000005.1"/>
</dbReference>
<reference evidence="3" key="1">
    <citation type="submission" date="2016-10" db="EMBL/GenBank/DDBJ databases">
        <authorList>
            <person name="Varghese N."/>
            <person name="Submissions S."/>
        </authorList>
    </citation>
    <scope>NUCLEOTIDE SEQUENCE [LARGE SCALE GENOMIC DNA]</scope>
    <source>
        <strain evidence="3">DSM 44498</strain>
    </source>
</reference>
<evidence type="ECO:0000256" key="1">
    <source>
        <dbReference type="SAM" id="MobiDB-lite"/>
    </source>
</evidence>
<keyword evidence="3" id="KW-1185">Reference proteome</keyword>
<protein>
    <submittedName>
        <fullName evidence="2">Uncharacterized protein</fullName>
    </submittedName>
</protein>